<dbReference type="RefSeq" id="WP_189083388.1">
    <property type="nucleotide sequence ID" value="NZ_BMRJ01000001.1"/>
</dbReference>
<evidence type="ECO:0000313" key="6">
    <source>
        <dbReference type="EMBL" id="GGR12529.1"/>
    </source>
</evidence>
<dbReference type="PROSITE" id="PS50893">
    <property type="entry name" value="ABC_TRANSPORTER_2"/>
    <property type="match status" value="1"/>
</dbReference>
<evidence type="ECO:0000256" key="4">
    <source>
        <dbReference type="ARBA" id="ARBA00022840"/>
    </source>
</evidence>
<dbReference type="GO" id="GO:0055085">
    <property type="term" value="P:transmembrane transport"/>
    <property type="evidence" value="ECO:0007669"/>
    <property type="project" value="UniProtKB-ARBA"/>
</dbReference>
<name>A0A918C9V7_AGRME</name>
<dbReference type="Gene3D" id="3.40.50.300">
    <property type="entry name" value="P-loop containing nucleotide triphosphate hydrolases"/>
    <property type="match status" value="1"/>
</dbReference>
<dbReference type="EMBL" id="BMRJ01000001">
    <property type="protein sequence ID" value="GGR12529.1"/>
    <property type="molecule type" value="Genomic_DNA"/>
</dbReference>
<reference evidence="6" key="1">
    <citation type="journal article" date="2014" name="Int. J. Syst. Evol. Microbiol.">
        <title>Complete genome sequence of Corynebacterium casei LMG S-19264T (=DSM 44701T), isolated from a smear-ripened cheese.</title>
        <authorList>
            <consortium name="US DOE Joint Genome Institute (JGI-PGF)"/>
            <person name="Walter F."/>
            <person name="Albersmeier A."/>
            <person name="Kalinowski J."/>
            <person name="Ruckert C."/>
        </authorList>
    </citation>
    <scope>NUCLEOTIDE SEQUENCE</scope>
    <source>
        <strain evidence="6">JCM 3346</strain>
    </source>
</reference>
<comment type="caution">
    <text evidence="6">The sequence shown here is derived from an EMBL/GenBank/DDBJ whole genome shotgun (WGS) entry which is preliminary data.</text>
</comment>
<organism evidence="6 7">
    <name type="scientific">Agromyces mediolanus</name>
    <name type="common">Corynebacterium mediolanum</name>
    <dbReference type="NCBI Taxonomy" id="41986"/>
    <lineage>
        <taxon>Bacteria</taxon>
        <taxon>Bacillati</taxon>
        <taxon>Actinomycetota</taxon>
        <taxon>Actinomycetes</taxon>
        <taxon>Micrococcales</taxon>
        <taxon>Microbacteriaceae</taxon>
        <taxon>Agromyces</taxon>
    </lineage>
</organism>
<dbReference type="Pfam" id="PF08352">
    <property type="entry name" value="oligo_HPY"/>
    <property type="match status" value="1"/>
</dbReference>
<dbReference type="InterPro" id="IPR017871">
    <property type="entry name" value="ABC_transporter-like_CS"/>
</dbReference>
<gene>
    <name evidence="6" type="ORF">GCM10010196_01250</name>
</gene>
<proteinExistence type="inferred from homology"/>
<dbReference type="GO" id="GO:0015833">
    <property type="term" value="P:peptide transport"/>
    <property type="evidence" value="ECO:0007669"/>
    <property type="project" value="InterPro"/>
</dbReference>
<evidence type="ECO:0000313" key="7">
    <source>
        <dbReference type="Proteomes" id="UP000610303"/>
    </source>
</evidence>
<dbReference type="PROSITE" id="PS00211">
    <property type="entry name" value="ABC_TRANSPORTER_1"/>
    <property type="match status" value="1"/>
</dbReference>
<dbReference type="InterPro" id="IPR013563">
    <property type="entry name" value="Oligopep_ABC_C"/>
</dbReference>
<dbReference type="InterPro" id="IPR003593">
    <property type="entry name" value="AAA+_ATPase"/>
</dbReference>
<keyword evidence="4" id="KW-0067">ATP-binding</keyword>
<feature type="domain" description="ABC transporter" evidence="5">
    <location>
        <begin position="4"/>
        <end position="246"/>
    </location>
</feature>
<sequence length="271" mass="29868">MSILTVDGLSKSYDHGRVQAVTDVSFELAQGGTLGVVGESGSGKTTLSRLITGIEQPDSGRIVVAGTELEARTSRRARHERAGIMQMVFQDPYQSLDPRQTPEEAIDEIITLHGGLRGAARTARRREVLDQVDLPERARRALPRDLSGGQRQRVAIARALAASPRLLLLDEATSALDVSVQAQILRLLARIRADTGVAIVFVSHDLEVVRSITEELIVMFRGEVVESGETSRVLRDPQHPYTRLLLSSVPRPGWDPDQVSRDRRTFLRQLA</sequence>
<dbReference type="InterPro" id="IPR003439">
    <property type="entry name" value="ABC_transporter-like_ATP-bd"/>
</dbReference>
<dbReference type="PANTHER" id="PTHR43776:SF7">
    <property type="entry name" value="D,D-DIPEPTIDE TRANSPORT ATP-BINDING PROTEIN DDPF-RELATED"/>
    <property type="match status" value="1"/>
</dbReference>
<dbReference type="GO" id="GO:0005524">
    <property type="term" value="F:ATP binding"/>
    <property type="evidence" value="ECO:0007669"/>
    <property type="project" value="UniProtKB-KW"/>
</dbReference>
<dbReference type="Pfam" id="PF00005">
    <property type="entry name" value="ABC_tran"/>
    <property type="match status" value="1"/>
</dbReference>
<keyword evidence="7" id="KW-1185">Reference proteome</keyword>
<comment type="similarity">
    <text evidence="1">Belongs to the ABC transporter superfamily.</text>
</comment>
<keyword evidence="2" id="KW-0813">Transport</keyword>
<dbReference type="Proteomes" id="UP000610303">
    <property type="component" value="Unassembled WGS sequence"/>
</dbReference>
<dbReference type="CDD" id="cd03257">
    <property type="entry name" value="ABC_NikE_OppD_transporters"/>
    <property type="match status" value="1"/>
</dbReference>
<dbReference type="SMART" id="SM00382">
    <property type="entry name" value="AAA"/>
    <property type="match status" value="1"/>
</dbReference>
<keyword evidence="3" id="KW-0547">Nucleotide-binding</keyword>
<dbReference type="PANTHER" id="PTHR43776">
    <property type="entry name" value="TRANSPORT ATP-BINDING PROTEIN"/>
    <property type="match status" value="1"/>
</dbReference>
<evidence type="ECO:0000256" key="3">
    <source>
        <dbReference type="ARBA" id="ARBA00022741"/>
    </source>
</evidence>
<evidence type="ECO:0000259" key="5">
    <source>
        <dbReference type="PROSITE" id="PS50893"/>
    </source>
</evidence>
<dbReference type="SUPFAM" id="SSF52540">
    <property type="entry name" value="P-loop containing nucleoside triphosphate hydrolases"/>
    <property type="match status" value="1"/>
</dbReference>
<dbReference type="AlphaFoldDB" id="A0A918C9V7"/>
<evidence type="ECO:0000256" key="2">
    <source>
        <dbReference type="ARBA" id="ARBA00022448"/>
    </source>
</evidence>
<dbReference type="GO" id="GO:0016887">
    <property type="term" value="F:ATP hydrolysis activity"/>
    <property type="evidence" value="ECO:0007669"/>
    <property type="project" value="InterPro"/>
</dbReference>
<protein>
    <recommendedName>
        <fullName evidence="5">ABC transporter domain-containing protein</fullName>
    </recommendedName>
</protein>
<accession>A0A918C9V7</accession>
<evidence type="ECO:0000256" key="1">
    <source>
        <dbReference type="ARBA" id="ARBA00005417"/>
    </source>
</evidence>
<dbReference type="InterPro" id="IPR050319">
    <property type="entry name" value="ABC_transp_ATP-bind"/>
</dbReference>
<reference evidence="6" key="2">
    <citation type="submission" date="2020-09" db="EMBL/GenBank/DDBJ databases">
        <authorList>
            <person name="Sun Q."/>
            <person name="Ohkuma M."/>
        </authorList>
    </citation>
    <scope>NUCLEOTIDE SEQUENCE</scope>
    <source>
        <strain evidence="6">JCM 3346</strain>
    </source>
</reference>
<dbReference type="InterPro" id="IPR027417">
    <property type="entry name" value="P-loop_NTPase"/>
</dbReference>